<protein>
    <submittedName>
        <fullName evidence="5">Lrp/AsnC family transcriptional regulator</fullName>
    </submittedName>
</protein>
<dbReference type="Gene3D" id="1.10.10.10">
    <property type="entry name" value="Winged helix-like DNA-binding domain superfamily/Winged helix DNA-binding domain"/>
    <property type="match status" value="2"/>
</dbReference>
<dbReference type="Gene3D" id="3.30.70.920">
    <property type="match status" value="1"/>
</dbReference>
<reference evidence="5 6" key="1">
    <citation type="journal article" date="2019" name="Int. J. Syst. Evol. Microbiol.">
        <title>The Global Catalogue of Microorganisms (GCM) 10K type strain sequencing project: providing services to taxonomists for standard genome sequencing and annotation.</title>
        <authorList>
            <consortium name="The Broad Institute Genomics Platform"/>
            <consortium name="The Broad Institute Genome Sequencing Center for Infectious Disease"/>
            <person name="Wu L."/>
            <person name="Ma J."/>
        </authorList>
    </citation>
    <scope>NUCLEOTIDE SEQUENCE [LARGE SCALE GENOMIC DNA]</scope>
    <source>
        <strain evidence="5 6">JCM 16373</strain>
    </source>
</reference>
<gene>
    <name evidence="5" type="ORF">GCM10009863_34050</name>
</gene>
<evidence type="ECO:0000259" key="4">
    <source>
        <dbReference type="PROSITE" id="PS50956"/>
    </source>
</evidence>
<organism evidence="5 6">
    <name type="scientific">Streptomyces axinellae</name>
    <dbReference type="NCBI Taxonomy" id="552788"/>
    <lineage>
        <taxon>Bacteria</taxon>
        <taxon>Bacillati</taxon>
        <taxon>Actinomycetota</taxon>
        <taxon>Actinomycetes</taxon>
        <taxon>Kitasatosporales</taxon>
        <taxon>Streptomycetaceae</taxon>
        <taxon>Streptomyces</taxon>
    </lineage>
</organism>
<dbReference type="InterPro" id="IPR000485">
    <property type="entry name" value="AsnC-type_HTH_dom"/>
</dbReference>
<dbReference type="PRINTS" id="PR00033">
    <property type="entry name" value="HTHASNC"/>
</dbReference>
<evidence type="ECO:0000256" key="1">
    <source>
        <dbReference type="ARBA" id="ARBA00023015"/>
    </source>
</evidence>
<keyword evidence="2" id="KW-0238">DNA-binding</keyword>
<dbReference type="InterPro" id="IPR036390">
    <property type="entry name" value="WH_DNA-bd_sf"/>
</dbReference>
<dbReference type="EMBL" id="BAAARJ010000010">
    <property type="protein sequence ID" value="GAA2617375.1"/>
    <property type="molecule type" value="Genomic_DNA"/>
</dbReference>
<evidence type="ECO:0000313" key="5">
    <source>
        <dbReference type="EMBL" id="GAA2617375.1"/>
    </source>
</evidence>
<dbReference type="SUPFAM" id="SSF54909">
    <property type="entry name" value="Dimeric alpha+beta barrel"/>
    <property type="match status" value="1"/>
</dbReference>
<name>A0ABN3Q5P5_9ACTN</name>
<dbReference type="PANTHER" id="PTHR30154">
    <property type="entry name" value="LEUCINE-RESPONSIVE REGULATORY PROTEIN"/>
    <property type="match status" value="1"/>
</dbReference>
<sequence>MASPAPAPLDDLDLKVLHALQIDGRAPFSRIAAVLGVSDQTVARRYRRLHHTANLRVLGMTDENLLGRQSWIVRLHCLPDGAEQLAEALAKRPDTLYVVLISGGTEIVCGMKPRSRKERDELLFDRLQRTRQIVTVSAHCLLHLFYGGRLGRRSKPTVLTPEQEAGLQPPAPVLSDAPLPLDAADEALLAVLRRDGRSTLTELQKATGLSEARVKRKVEALRSAGVLYFDVQYDRGPLGQAVSAMLWLTVAPRALAEVGRALASHPEVNFTSAITGQANVVASADFRSPDALYTYLSAKIGALDGIHAVESAFILRQVKQLTYEPGR</sequence>
<evidence type="ECO:0000313" key="6">
    <source>
        <dbReference type="Proteomes" id="UP001501447"/>
    </source>
</evidence>
<dbReference type="Pfam" id="PF13412">
    <property type="entry name" value="HTH_24"/>
    <property type="match status" value="1"/>
</dbReference>
<dbReference type="Pfam" id="PF13404">
    <property type="entry name" value="HTH_AsnC-type"/>
    <property type="match status" value="1"/>
</dbReference>
<dbReference type="InterPro" id="IPR011008">
    <property type="entry name" value="Dimeric_a/b-barrel"/>
</dbReference>
<dbReference type="PANTHER" id="PTHR30154:SF34">
    <property type="entry name" value="TRANSCRIPTIONAL REGULATOR AZLB"/>
    <property type="match status" value="1"/>
</dbReference>
<dbReference type="SMART" id="SM00344">
    <property type="entry name" value="HTH_ASNC"/>
    <property type="match status" value="2"/>
</dbReference>
<feature type="domain" description="HTH asnC-type" evidence="4">
    <location>
        <begin position="181"/>
        <end position="241"/>
    </location>
</feature>
<dbReference type="InterPro" id="IPR036388">
    <property type="entry name" value="WH-like_DNA-bd_sf"/>
</dbReference>
<dbReference type="InterPro" id="IPR019888">
    <property type="entry name" value="Tscrpt_reg_AsnC-like"/>
</dbReference>
<keyword evidence="3" id="KW-0804">Transcription</keyword>
<proteinExistence type="predicted"/>
<dbReference type="InterPro" id="IPR019887">
    <property type="entry name" value="Tscrpt_reg_AsnC/Lrp_C"/>
</dbReference>
<dbReference type="SUPFAM" id="SSF46785">
    <property type="entry name" value="Winged helix' DNA-binding domain"/>
    <property type="match status" value="2"/>
</dbReference>
<dbReference type="PROSITE" id="PS50956">
    <property type="entry name" value="HTH_ASNC_2"/>
    <property type="match status" value="2"/>
</dbReference>
<keyword evidence="1" id="KW-0805">Transcription regulation</keyword>
<dbReference type="Proteomes" id="UP001501447">
    <property type="component" value="Unassembled WGS sequence"/>
</dbReference>
<evidence type="ECO:0000256" key="2">
    <source>
        <dbReference type="ARBA" id="ARBA00023125"/>
    </source>
</evidence>
<evidence type="ECO:0000256" key="3">
    <source>
        <dbReference type="ARBA" id="ARBA00023163"/>
    </source>
</evidence>
<dbReference type="Pfam" id="PF01037">
    <property type="entry name" value="AsnC_trans_reg"/>
    <property type="match status" value="1"/>
</dbReference>
<feature type="domain" description="HTH asnC-type" evidence="4">
    <location>
        <begin position="9"/>
        <end position="49"/>
    </location>
</feature>
<comment type="caution">
    <text evidence="5">The sequence shown here is derived from an EMBL/GenBank/DDBJ whole genome shotgun (WGS) entry which is preliminary data.</text>
</comment>
<accession>A0ABN3Q5P5</accession>
<dbReference type="RefSeq" id="WP_344566839.1">
    <property type="nucleotide sequence ID" value="NZ_BAAARJ010000010.1"/>
</dbReference>
<keyword evidence="6" id="KW-1185">Reference proteome</keyword>